<accession>A0ABN6KGQ6</accession>
<dbReference type="PANTHER" id="PTHR43156">
    <property type="entry name" value="STAGE II SPORULATION PROTEIN E-RELATED"/>
    <property type="match status" value="1"/>
</dbReference>
<protein>
    <submittedName>
        <fullName evidence="5">Serine phosphatase</fullName>
    </submittedName>
</protein>
<keyword evidence="2" id="KW-0597">Phosphoprotein</keyword>
<dbReference type="InterPro" id="IPR036457">
    <property type="entry name" value="PPM-type-like_dom_sf"/>
</dbReference>
<dbReference type="SUPFAM" id="SSF81606">
    <property type="entry name" value="PP2C-like"/>
    <property type="match status" value="1"/>
</dbReference>
<dbReference type="SMART" id="SM00448">
    <property type="entry name" value="REC"/>
    <property type="match status" value="1"/>
</dbReference>
<dbReference type="InterPro" id="IPR001932">
    <property type="entry name" value="PPM-type_phosphatase-like_dom"/>
</dbReference>
<evidence type="ECO:0000256" key="3">
    <source>
        <dbReference type="SAM" id="Coils"/>
    </source>
</evidence>
<keyword evidence="6" id="KW-1185">Reference proteome</keyword>
<feature type="domain" description="Response regulatory" evidence="4">
    <location>
        <begin position="13"/>
        <end position="129"/>
    </location>
</feature>
<dbReference type="Proteomes" id="UP000245263">
    <property type="component" value="Chromosome 1"/>
</dbReference>
<dbReference type="Gene3D" id="3.40.50.2300">
    <property type="match status" value="1"/>
</dbReference>
<name>A0ABN6KGQ6_9LEPT</name>
<dbReference type="PROSITE" id="PS50110">
    <property type="entry name" value="RESPONSE_REGULATORY"/>
    <property type="match status" value="1"/>
</dbReference>
<dbReference type="Gene3D" id="3.60.40.10">
    <property type="entry name" value="PPM-type phosphatase domain"/>
    <property type="match status" value="1"/>
</dbReference>
<dbReference type="Pfam" id="PF00072">
    <property type="entry name" value="Response_reg"/>
    <property type="match status" value="1"/>
</dbReference>
<dbReference type="Pfam" id="PF07228">
    <property type="entry name" value="SpoIIE"/>
    <property type="match status" value="1"/>
</dbReference>
<proteinExistence type="predicted"/>
<dbReference type="EMBL" id="AP025028">
    <property type="protein sequence ID" value="BDA79079.1"/>
    <property type="molecule type" value="Genomic_DNA"/>
</dbReference>
<dbReference type="InterPro" id="IPR011006">
    <property type="entry name" value="CheY-like_superfamily"/>
</dbReference>
<feature type="modified residue" description="4-aspartylphosphate" evidence="2">
    <location>
        <position position="62"/>
    </location>
</feature>
<feature type="coiled-coil region" evidence="3">
    <location>
        <begin position="128"/>
        <end position="155"/>
    </location>
</feature>
<dbReference type="InterPro" id="IPR052016">
    <property type="entry name" value="Bact_Sigma-Reg"/>
</dbReference>
<evidence type="ECO:0000259" key="4">
    <source>
        <dbReference type="PROSITE" id="PS50110"/>
    </source>
</evidence>
<organism evidence="5 6">
    <name type="scientific">Leptospira kobayashii</name>
    <dbReference type="NCBI Taxonomy" id="1917830"/>
    <lineage>
        <taxon>Bacteria</taxon>
        <taxon>Pseudomonadati</taxon>
        <taxon>Spirochaetota</taxon>
        <taxon>Spirochaetia</taxon>
        <taxon>Leptospirales</taxon>
        <taxon>Leptospiraceae</taxon>
        <taxon>Leptospira</taxon>
    </lineage>
</organism>
<reference evidence="5 6" key="1">
    <citation type="submission" date="2021-08" db="EMBL/GenBank/DDBJ databases">
        <title>Complete genome sequence of Leptospira kobayashii strain E30.</title>
        <authorList>
            <person name="Nakao R."/>
            <person name="Nakamura S."/>
            <person name="Masuzawa T."/>
            <person name="Koizumi N."/>
        </authorList>
    </citation>
    <scope>NUCLEOTIDE SEQUENCE [LARGE SCALE GENOMIC DNA]</scope>
    <source>
        <strain evidence="5 6">E30</strain>
    </source>
</reference>
<keyword evidence="3" id="KW-0175">Coiled coil</keyword>
<evidence type="ECO:0000313" key="5">
    <source>
        <dbReference type="EMBL" id="BDA79079.1"/>
    </source>
</evidence>
<evidence type="ECO:0000256" key="2">
    <source>
        <dbReference type="PROSITE-ProRule" id="PRU00169"/>
    </source>
</evidence>
<keyword evidence="1" id="KW-0378">Hydrolase</keyword>
<evidence type="ECO:0000313" key="6">
    <source>
        <dbReference type="Proteomes" id="UP000245263"/>
    </source>
</evidence>
<dbReference type="InterPro" id="IPR001789">
    <property type="entry name" value="Sig_transdc_resp-reg_receiver"/>
</dbReference>
<gene>
    <name evidence="5" type="ORF">LPTSP3_g20090</name>
</gene>
<dbReference type="SMART" id="SM00331">
    <property type="entry name" value="PP2C_SIG"/>
    <property type="match status" value="1"/>
</dbReference>
<dbReference type="PANTHER" id="PTHR43156:SF2">
    <property type="entry name" value="STAGE II SPORULATION PROTEIN E"/>
    <property type="match status" value="1"/>
</dbReference>
<sequence length="379" mass="42704">MTRLRENTSANHTILIVDDVPENVELLKYLLTSEGFKALCAYSAEEARLILVNTSVDALLLDVNMPEQDGFSFCRELRTIEKYKLLPILFITSLDRDIGFEEAMKNGGDDFINKPFNKRELVAKIRSVVRIKDLQDELLREKAKYERELLTARKVQEQLIPEKQFIWNGVKAQTLFHPFFQIGGDFVDCWADAKKLHIVIADCSGHGPSAALIGAMFKMQLFNLSPMMSLKERVDHLRQNMEIVLPEDYSITFCYAFLDQDLVLTYINGGHPAPLLYSEGKTIALSGMSPMIMGINLNAKDEVQTVRLSPGSKIFMYTDGASEAMNESSHFITEDGMKNIFNEAVEEGGDILGIVQEKILKFCGNHTPGDDMAMVCIQI</sequence>
<evidence type="ECO:0000256" key="1">
    <source>
        <dbReference type="ARBA" id="ARBA00022801"/>
    </source>
</evidence>
<dbReference type="SUPFAM" id="SSF52172">
    <property type="entry name" value="CheY-like"/>
    <property type="match status" value="1"/>
</dbReference>
<dbReference type="RefSeq" id="WP_109019493.1">
    <property type="nucleotide sequence ID" value="NZ_AP025028.1"/>
</dbReference>